<dbReference type="InterPro" id="IPR032098">
    <property type="entry name" value="Acyltransf_C"/>
</dbReference>
<reference evidence="2" key="1">
    <citation type="submission" date="2019-05" db="EMBL/GenBank/DDBJ databases">
        <title>The de novo reference genome and transcriptome assemblies of the wild tomato species Solanum chilense.</title>
        <authorList>
            <person name="Stam R."/>
            <person name="Nosenko T."/>
            <person name="Hoerger A.C."/>
            <person name="Stephan W."/>
            <person name="Seidel M.A."/>
            <person name="Kuhn J.M.M."/>
            <person name="Haberer G."/>
            <person name="Tellier A."/>
        </authorList>
    </citation>
    <scope>NUCLEOTIDE SEQUENCE</scope>
    <source>
        <tissue evidence="2">Mature leaves</tissue>
    </source>
</reference>
<accession>A0A6N2BTF0</accession>
<name>A0A6N2BTF0_SOLCI</name>
<evidence type="ECO:0000259" key="1">
    <source>
        <dbReference type="Pfam" id="PF16076"/>
    </source>
</evidence>
<gene>
    <name evidence="2" type="ORF">EJD97_006593</name>
</gene>
<dbReference type="Pfam" id="PF16076">
    <property type="entry name" value="Acyltransf_C"/>
    <property type="match status" value="1"/>
</dbReference>
<feature type="domain" description="Acyltransferase C-terminal" evidence="1">
    <location>
        <begin position="35"/>
        <end position="59"/>
    </location>
</feature>
<comment type="caution">
    <text evidence="2">The sequence shown here is derived from an EMBL/GenBank/DDBJ whole genome shotgun (WGS) entry which is preliminary data.</text>
</comment>
<dbReference type="AlphaFoldDB" id="A0A6N2BTF0"/>
<evidence type="ECO:0000313" key="2">
    <source>
        <dbReference type="EMBL" id="TMW96890.1"/>
    </source>
</evidence>
<sequence>MNSFVPAIYDATICISKSSPAPTVLKLFKGQASVRHEMKDLPENDYAIAQWCRDIFLAK</sequence>
<proteinExistence type="predicted"/>
<organism evidence="2">
    <name type="scientific">Solanum chilense</name>
    <name type="common">Tomato</name>
    <name type="synonym">Lycopersicon chilense</name>
    <dbReference type="NCBI Taxonomy" id="4083"/>
    <lineage>
        <taxon>Eukaryota</taxon>
        <taxon>Viridiplantae</taxon>
        <taxon>Streptophyta</taxon>
        <taxon>Embryophyta</taxon>
        <taxon>Tracheophyta</taxon>
        <taxon>Spermatophyta</taxon>
        <taxon>Magnoliopsida</taxon>
        <taxon>eudicotyledons</taxon>
        <taxon>Gunneridae</taxon>
        <taxon>Pentapetalae</taxon>
        <taxon>asterids</taxon>
        <taxon>lamiids</taxon>
        <taxon>Solanales</taxon>
        <taxon>Solanaceae</taxon>
        <taxon>Solanoideae</taxon>
        <taxon>Solaneae</taxon>
        <taxon>Solanum</taxon>
        <taxon>Solanum subgen. Lycopersicon</taxon>
    </lineage>
</organism>
<dbReference type="EMBL" id="RXGB01001946">
    <property type="protein sequence ID" value="TMW96890.1"/>
    <property type="molecule type" value="Genomic_DNA"/>
</dbReference>
<protein>
    <recommendedName>
        <fullName evidence="1">Acyltransferase C-terminal domain-containing protein</fullName>
    </recommendedName>
</protein>